<dbReference type="GO" id="GO:0008168">
    <property type="term" value="F:methyltransferase activity"/>
    <property type="evidence" value="ECO:0007669"/>
    <property type="project" value="UniProtKB-KW"/>
</dbReference>
<gene>
    <name evidence="2" type="ORF">E1202_11965</name>
</gene>
<dbReference type="PANTHER" id="PTHR43591:SF24">
    <property type="entry name" value="2-METHOXY-6-POLYPRENYL-1,4-BENZOQUINOL METHYLASE, MITOCHONDRIAL"/>
    <property type="match status" value="1"/>
</dbReference>
<dbReference type="CDD" id="cd02440">
    <property type="entry name" value="AdoMet_MTases"/>
    <property type="match status" value="1"/>
</dbReference>
<accession>A0A4R5BQM7</accession>
<organism evidence="2 3">
    <name type="scientific">Saccharopolyspora karakumensis</name>
    <dbReference type="NCBI Taxonomy" id="2530386"/>
    <lineage>
        <taxon>Bacteria</taxon>
        <taxon>Bacillati</taxon>
        <taxon>Actinomycetota</taxon>
        <taxon>Actinomycetes</taxon>
        <taxon>Pseudonocardiales</taxon>
        <taxon>Pseudonocardiaceae</taxon>
        <taxon>Saccharopolyspora</taxon>
    </lineage>
</organism>
<dbReference type="PANTHER" id="PTHR43591">
    <property type="entry name" value="METHYLTRANSFERASE"/>
    <property type="match status" value="1"/>
</dbReference>
<evidence type="ECO:0000313" key="2">
    <source>
        <dbReference type="EMBL" id="TDD89248.1"/>
    </source>
</evidence>
<dbReference type="SUPFAM" id="SSF53335">
    <property type="entry name" value="S-adenosyl-L-methionine-dependent methyltransferases"/>
    <property type="match status" value="1"/>
</dbReference>
<comment type="caution">
    <text evidence="2">The sequence shown here is derived from an EMBL/GenBank/DDBJ whole genome shotgun (WGS) entry which is preliminary data.</text>
</comment>
<dbReference type="AlphaFoldDB" id="A0A4R5BQM7"/>
<dbReference type="InterPro" id="IPR029063">
    <property type="entry name" value="SAM-dependent_MTases_sf"/>
</dbReference>
<keyword evidence="2" id="KW-0808">Transferase</keyword>
<dbReference type="Proteomes" id="UP000294723">
    <property type="component" value="Unassembled WGS sequence"/>
</dbReference>
<proteinExistence type="predicted"/>
<keyword evidence="3" id="KW-1185">Reference proteome</keyword>
<dbReference type="GO" id="GO:0032259">
    <property type="term" value="P:methylation"/>
    <property type="evidence" value="ECO:0007669"/>
    <property type="project" value="UniProtKB-KW"/>
</dbReference>
<name>A0A4R5BQM7_9PSEU</name>
<feature type="region of interest" description="Disordered" evidence="1">
    <location>
        <begin position="263"/>
        <end position="284"/>
    </location>
</feature>
<reference evidence="2 3" key="1">
    <citation type="submission" date="2019-03" db="EMBL/GenBank/DDBJ databases">
        <title>Draft genome sequences of novel Actinobacteria.</title>
        <authorList>
            <person name="Sahin N."/>
            <person name="Ay H."/>
            <person name="Saygin H."/>
        </authorList>
    </citation>
    <scope>NUCLEOTIDE SEQUENCE [LARGE SCALE GENOMIC DNA]</scope>
    <source>
        <strain evidence="2 3">5K548</strain>
    </source>
</reference>
<feature type="compositionally biased region" description="Basic and acidic residues" evidence="1">
    <location>
        <begin position="268"/>
        <end position="284"/>
    </location>
</feature>
<keyword evidence="2" id="KW-0489">Methyltransferase</keyword>
<sequence>MSTPDEGYGETIFSHADANEYERLQALSDALDPVTLSVLESLPSEVGPQWLELGAGNGSVARWMAERHPSVHVTGTDRSLRFLDPRGHDNLRFLCHDVTQDSFPDGSWDLIHARYLLCHLPERDYVHSATTRWLSPGGWLVLEEPALFPLHSARDDAYRRVSLGALEVLAQRLGTDCTDCALNLPIKSASLGLADISMQVTCPTITLGTPACTFWRLTLEHLKPAIAELPYVREEEVADVIDRLSQPGFLDLGMATITVTARKPCSGEPRDGSGAEEHRNGEQR</sequence>
<protein>
    <submittedName>
        <fullName evidence="2">Class I SAM-dependent methyltransferase</fullName>
    </submittedName>
</protein>
<evidence type="ECO:0000313" key="3">
    <source>
        <dbReference type="Proteomes" id="UP000294723"/>
    </source>
</evidence>
<dbReference type="EMBL" id="SMLA01000013">
    <property type="protein sequence ID" value="TDD89248.1"/>
    <property type="molecule type" value="Genomic_DNA"/>
</dbReference>
<dbReference type="Pfam" id="PF13489">
    <property type="entry name" value="Methyltransf_23"/>
    <property type="match status" value="1"/>
</dbReference>
<evidence type="ECO:0000256" key="1">
    <source>
        <dbReference type="SAM" id="MobiDB-lite"/>
    </source>
</evidence>
<dbReference type="Gene3D" id="3.40.50.150">
    <property type="entry name" value="Vaccinia Virus protein VP39"/>
    <property type="match status" value="1"/>
</dbReference>